<reference evidence="3" key="1">
    <citation type="submission" date="2025-08" db="UniProtKB">
        <authorList>
            <consortium name="Ensembl"/>
        </authorList>
    </citation>
    <scope>IDENTIFICATION</scope>
</reference>
<name>A0A7N8X7P6_9TELE</name>
<dbReference type="Proteomes" id="UP000261640">
    <property type="component" value="Unplaced"/>
</dbReference>
<dbReference type="GO" id="GO:0005886">
    <property type="term" value="C:plasma membrane"/>
    <property type="evidence" value="ECO:0007669"/>
    <property type="project" value="TreeGrafter"/>
</dbReference>
<organism evidence="3 4">
    <name type="scientific">Mastacembelus armatus</name>
    <name type="common">zig-zag eel</name>
    <dbReference type="NCBI Taxonomy" id="205130"/>
    <lineage>
        <taxon>Eukaryota</taxon>
        <taxon>Metazoa</taxon>
        <taxon>Chordata</taxon>
        <taxon>Craniata</taxon>
        <taxon>Vertebrata</taxon>
        <taxon>Euteleostomi</taxon>
        <taxon>Actinopterygii</taxon>
        <taxon>Neopterygii</taxon>
        <taxon>Teleostei</taxon>
        <taxon>Neoteleostei</taxon>
        <taxon>Acanthomorphata</taxon>
        <taxon>Anabantaria</taxon>
        <taxon>Synbranchiformes</taxon>
        <taxon>Mastacembelidae</taxon>
        <taxon>Mastacembelus</taxon>
    </lineage>
</organism>
<reference evidence="3" key="2">
    <citation type="submission" date="2025-09" db="UniProtKB">
        <authorList>
            <consortium name="Ensembl"/>
        </authorList>
    </citation>
    <scope>IDENTIFICATION</scope>
</reference>
<sequence length="387" mass="43599">VCLETCNLLWLLKPPTNVTLQCHNLHNVLSWNYDKFSPDLRFKVQIGSTLGLDGFLWVESPNLKADVSFLSKPNNDYYVVVTAVLNGIESEGAPPDGISFSYFKDSPAMQKCFVDLPPVNVTALPDNNILLRFMHPWLYLHKQNRSNQKLKQKRHNASQDQPTFNYDVIINEVRAHTLSRLLNCVTGVCEEKFPVEAAEEKHCLKITGELKKMPVRTKQLYCTMPSAEHMSKSNIYIYIGVSLLSVSVAVLVLIMVYQKKTNPTTPLPDFMVWQTMQRMAEQEEILNNVEVEPTSPTPLLPELPFASTPSTDDDLRLPIGVHTEDEGVCDVDPQNDERPGYMPGHNLEEDETQNSNGGYEKRPVLAELGPDELAEGYRGGTFSCSLQ</sequence>
<dbReference type="Ensembl" id="ENSMAMT00000037244.1">
    <property type="protein sequence ID" value="ENSMAMP00000048394.1"/>
    <property type="gene ID" value="ENSMAMG00000026184.1"/>
</dbReference>
<accession>A0A7N8X7P6</accession>
<dbReference type="InterPro" id="IPR050650">
    <property type="entry name" value="Type-II_Cytokine-TF_Rcpt"/>
</dbReference>
<evidence type="ECO:0000256" key="2">
    <source>
        <dbReference type="SAM" id="Phobius"/>
    </source>
</evidence>
<evidence type="ECO:0000313" key="4">
    <source>
        <dbReference type="Proteomes" id="UP000261640"/>
    </source>
</evidence>
<dbReference type="InParanoid" id="A0A7N8X7P6"/>
<dbReference type="GeneTree" id="ENSGT00530000068118"/>
<dbReference type="PANTHER" id="PTHR20859:SF87">
    <property type="entry name" value="CYTOKINE RECEPTOR FAMILY MEMBER B13-RELATED"/>
    <property type="match status" value="1"/>
</dbReference>
<proteinExistence type="predicted"/>
<dbReference type="InterPro" id="IPR036116">
    <property type="entry name" value="FN3_sf"/>
</dbReference>
<evidence type="ECO:0000256" key="1">
    <source>
        <dbReference type="SAM" id="MobiDB-lite"/>
    </source>
</evidence>
<keyword evidence="4" id="KW-1185">Reference proteome</keyword>
<keyword evidence="2" id="KW-1133">Transmembrane helix</keyword>
<feature type="transmembrane region" description="Helical" evidence="2">
    <location>
        <begin position="235"/>
        <end position="257"/>
    </location>
</feature>
<dbReference type="Gene3D" id="2.60.40.10">
    <property type="entry name" value="Immunoglobulins"/>
    <property type="match status" value="1"/>
</dbReference>
<feature type="region of interest" description="Disordered" evidence="1">
    <location>
        <begin position="325"/>
        <end position="387"/>
    </location>
</feature>
<keyword evidence="2" id="KW-0812">Transmembrane</keyword>
<dbReference type="GO" id="GO:0004896">
    <property type="term" value="F:cytokine receptor activity"/>
    <property type="evidence" value="ECO:0007669"/>
    <property type="project" value="TreeGrafter"/>
</dbReference>
<protein>
    <submittedName>
        <fullName evidence="3">Interferon gamma receptor 1-like</fullName>
    </submittedName>
</protein>
<dbReference type="PANTHER" id="PTHR20859">
    <property type="entry name" value="INTERFERON/INTERLEUKIN RECEPTOR"/>
    <property type="match status" value="1"/>
</dbReference>
<dbReference type="InterPro" id="IPR013783">
    <property type="entry name" value="Ig-like_fold"/>
</dbReference>
<dbReference type="SUPFAM" id="SSF49265">
    <property type="entry name" value="Fibronectin type III"/>
    <property type="match status" value="1"/>
</dbReference>
<keyword evidence="2" id="KW-0472">Membrane</keyword>
<dbReference type="AlphaFoldDB" id="A0A7N8X7P6"/>
<evidence type="ECO:0000313" key="3">
    <source>
        <dbReference type="Ensembl" id="ENSMAMP00000048394.1"/>
    </source>
</evidence>